<dbReference type="PANTHER" id="PTHR39342">
    <property type="entry name" value="UPF0283 MEMBRANE PROTEIN YCJF"/>
    <property type="match status" value="1"/>
</dbReference>
<comment type="caution">
    <text evidence="10">The sequence shown here is derived from an EMBL/GenBank/DDBJ whole genome shotgun (WGS) entry which is preliminary data.</text>
</comment>
<keyword evidence="11" id="KW-1185">Reference proteome</keyword>
<accession>A0ABS7EDF7</accession>
<dbReference type="NCBIfam" id="TIGR01620">
    <property type="entry name" value="hyp_HI0043"/>
    <property type="match status" value="1"/>
</dbReference>
<keyword evidence="5 9" id="KW-0812">Transmembrane</keyword>
<dbReference type="Proteomes" id="UP001166251">
    <property type="component" value="Unassembled WGS sequence"/>
</dbReference>
<keyword evidence="4" id="KW-0997">Cell inner membrane</keyword>
<comment type="similarity">
    <text evidence="2">Belongs to the UPF0283 family.</text>
</comment>
<feature type="transmembrane region" description="Helical" evidence="9">
    <location>
        <begin position="128"/>
        <end position="149"/>
    </location>
</feature>
<feature type="compositionally biased region" description="Polar residues" evidence="8">
    <location>
        <begin position="25"/>
        <end position="42"/>
    </location>
</feature>
<organism evidence="10 11">
    <name type="scientific">Neiella holothuriorum</name>
    <dbReference type="NCBI Taxonomy" id="2870530"/>
    <lineage>
        <taxon>Bacteria</taxon>
        <taxon>Pseudomonadati</taxon>
        <taxon>Pseudomonadota</taxon>
        <taxon>Gammaproteobacteria</taxon>
        <taxon>Alteromonadales</taxon>
        <taxon>Echinimonadaceae</taxon>
        <taxon>Neiella</taxon>
    </lineage>
</organism>
<gene>
    <name evidence="10" type="ORF">K0504_04905</name>
</gene>
<dbReference type="InterPro" id="IPR006507">
    <property type="entry name" value="UPF0283"/>
</dbReference>
<keyword evidence="7 9" id="KW-0472">Membrane</keyword>
<feature type="transmembrane region" description="Helical" evidence="9">
    <location>
        <begin position="98"/>
        <end position="122"/>
    </location>
</feature>
<keyword evidence="6 9" id="KW-1133">Transmembrane helix</keyword>
<evidence type="ECO:0000256" key="2">
    <source>
        <dbReference type="ARBA" id="ARBA00008255"/>
    </source>
</evidence>
<evidence type="ECO:0000256" key="4">
    <source>
        <dbReference type="ARBA" id="ARBA00022519"/>
    </source>
</evidence>
<feature type="compositionally biased region" description="Basic and acidic residues" evidence="8">
    <location>
        <begin position="43"/>
        <end position="55"/>
    </location>
</feature>
<comment type="subcellular location">
    <subcellularLocation>
        <location evidence="1">Cell inner membrane</location>
        <topology evidence="1">Multi-pass membrane protein</topology>
    </subcellularLocation>
</comment>
<evidence type="ECO:0000313" key="10">
    <source>
        <dbReference type="EMBL" id="MBW8190368.1"/>
    </source>
</evidence>
<evidence type="ECO:0000256" key="3">
    <source>
        <dbReference type="ARBA" id="ARBA00022475"/>
    </source>
</evidence>
<evidence type="ECO:0000256" key="6">
    <source>
        <dbReference type="ARBA" id="ARBA00022989"/>
    </source>
</evidence>
<reference evidence="10" key="1">
    <citation type="submission" date="2021-07" db="EMBL/GenBank/DDBJ databases">
        <title>Neiella marina sp. nov., isolated from the intestinal content of sea cucumber Apostichopus japonicus.</title>
        <authorList>
            <person name="Bai X."/>
        </authorList>
    </citation>
    <scope>NUCLEOTIDE SEQUENCE</scope>
    <source>
        <strain evidence="10">126</strain>
    </source>
</reference>
<evidence type="ECO:0000256" key="9">
    <source>
        <dbReference type="SAM" id="Phobius"/>
    </source>
</evidence>
<evidence type="ECO:0000256" key="7">
    <source>
        <dbReference type="ARBA" id="ARBA00023136"/>
    </source>
</evidence>
<dbReference type="Pfam" id="PF05128">
    <property type="entry name" value="DUF697"/>
    <property type="match status" value="1"/>
</dbReference>
<evidence type="ECO:0000256" key="5">
    <source>
        <dbReference type="ARBA" id="ARBA00022692"/>
    </source>
</evidence>
<evidence type="ECO:0000256" key="1">
    <source>
        <dbReference type="ARBA" id="ARBA00004429"/>
    </source>
</evidence>
<dbReference type="RefSeq" id="WP_220103059.1">
    <property type="nucleotide sequence ID" value="NZ_JAHZSS010000004.1"/>
</dbReference>
<proteinExistence type="inferred from homology"/>
<dbReference type="InterPro" id="IPR021147">
    <property type="entry name" value="DUF697"/>
</dbReference>
<dbReference type="EMBL" id="JAHZSS010000004">
    <property type="protein sequence ID" value="MBW8190368.1"/>
    <property type="molecule type" value="Genomic_DNA"/>
</dbReference>
<protein>
    <submittedName>
        <fullName evidence="10">YcjF family protein</fullName>
    </submittedName>
</protein>
<feature type="region of interest" description="Disordered" evidence="8">
    <location>
        <begin position="1"/>
        <end position="57"/>
    </location>
</feature>
<evidence type="ECO:0000256" key="8">
    <source>
        <dbReference type="SAM" id="MobiDB-lite"/>
    </source>
</evidence>
<evidence type="ECO:0000313" key="11">
    <source>
        <dbReference type="Proteomes" id="UP001166251"/>
    </source>
</evidence>
<dbReference type="PANTHER" id="PTHR39342:SF1">
    <property type="entry name" value="UPF0283 MEMBRANE PROTEIN YCJF"/>
    <property type="match status" value="1"/>
</dbReference>
<keyword evidence="3" id="KW-1003">Cell membrane</keyword>
<sequence length="385" mass="42268">MKSNGDSHQQRALFDEQPEFLEPEQTATASANDGNDAGTSSKPNDDAESHIELADIKPQQVIDEEDEQWQEQTIDDELDDTEAESVNTVLRPAAKNRWWLKFVAALALLIITIEGVTLINAVWQQQSWLSGLYAALFVLVFGAVLVVVFNEWRKLAQLAETEQRQTSAQKILDGEPCDDIVRFCNVLLPERLNLELAEPHEQWRKLINDGQSDIDVLQLFDATVVAECDQKALAVVSKSSSQAAALVALSPLAALDMFVIGWRNIRMIDDVAACYGVELGLVSRLRLIRLVIYNLIYAGASELTLDIGLQSVGADLMGKVSARGAQGLGAGLLSARLGIKAIQLCRPLPFTQPDNQPTVSDVMKHIKTVLTSKLKQLAVKATAKE</sequence>
<name>A0ABS7EDF7_9GAMM</name>